<dbReference type="InterPro" id="IPR050362">
    <property type="entry name" value="Cation-dep_OMT"/>
</dbReference>
<evidence type="ECO:0000256" key="3">
    <source>
        <dbReference type="ARBA" id="ARBA00022691"/>
    </source>
</evidence>
<evidence type="ECO:0000256" key="4">
    <source>
        <dbReference type="HAMAP-Rule" id="MF_02217"/>
    </source>
</evidence>
<comment type="caution">
    <text evidence="4">Lacks conserved residue(s) required for the propagation of feature annotation.</text>
</comment>
<sequence length="220" mass="24332">MIDDSINYGYIIRYIRDMLPERTGLLRELELYAAEHEVPISQPETIKLLELLIKLGRRRSVLEVGAAIGYSAICMAQAGAEKIDTIEINKDSAETAAGNFKKAGLCGAVTLYTGDAAEVLPNLARSGRRYDMIFIDAAKAQYGAFFESCMSMLCPGGLLVSDNVLYKGMTATDELVLHRKRTIVKRLRDYVKLLCTHEQLETVVLPVGDGIALSIKRDEI</sequence>
<reference evidence="5" key="1">
    <citation type="journal article" date="2021" name="PeerJ">
        <title>Extensive microbial diversity within the chicken gut microbiome revealed by metagenomics and culture.</title>
        <authorList>
            <person name="Gilroy R."/>
            <person name="Ravi A."/>
            <person name="Getino M."/>
            <person name="Pursley I."/>
            <person name="Horton D.L."/>
            <person name="Alikhan N.F."/>
            <person name="Baker D."/>
            <person name="Gharbi K."/>
            <person name="Hall N."/>
            <person name="Watson M."/>
            <person name="Adriaenssens E.M."/>
            <person name="Foster-Nyarko E."/>
            <person name="Jarju S."/>
            <person name="Secka A."/>
            <person name="Antonio M."/>
            <person name="Oren A."/>
            <person name="Chaudhuri R.R."/>
            <person name="La Ragione R."/>
            <person name="Hildebrand F."/>
            <person name="Pallen M.J."/>
        </authorList>
    </citation>
    <scope>NUCLEOTIDE SEQUENCE</scope>
    <source>
        <strain evidence="5">5790</strain>
    </source>
</reference>
<feature type="binding site" evidence="4">
    <location>
        <position position="136"/>
    </location>
    <ligand>
        <name>S-adenosyl-L-methionine</name>
        <dbReference type="ChEBI" id="CHEBI:59789"/>
    </ligand>
</feature>
<feature type="binding site" evidence="4">
    <location>
        <begin position="115"/>
        <end position="116"/>
    </location>
    <ligand>
        <name>S-adenosyl-L-methionine</name>
        <dbReference type="ChEBI" id="CHEBI:59789"/>
    </ligand>
</feature>
<feature type="binding site" evidence="4">
    <location>
        <position position="162"/>
    </location>
    <ligand>
        <name>Mg(2+)</name>
        <dbReference type="ChEBI" id="CHEBI:18420"/>
    </ligand>
</feature>
<proteinExistence type="inferred from homology"/>
<dbReference type="InterPro" id="IPR029063">
    <property type="entry name" value="SAM-dependent_MTases_sf"/>
</dbReference>
<dbReference type="Gene3D" id="3.40.50.150">
    <property type="entry name" value="Vaccinia Virus protein VP39"/>
    <property type="match status" value="1"/>
</dbReference>
<evidence type="ECO:0000256" key="1">
    <source>
        <dbReference type="ARBA" id="ARBA00022603"/>
    </source>
</evidence>
<dbReference type="PROSITE" id="PS51682">
    <property type="entry name" value="SAM_OMT_I"/>
    <property type="match status" value="1"/>
</dbReference>
<comment type="caution">
    <text evidence="5">The sequence shown here is derived from an EMBL/GenBank/DDBJ whole genome shotgun (WGS) entry which is preliminary data.</text>
</comment>
<feature type="binding site" evidence="4">
    <location>
        <position position="87"/>
    </location>
    <ligand>
        <name>S-adenosyl-L-methionine</name>
        <dbReference type="ChEBI" id="CHEBI:59789"/>
    </ligand>
</feature>
<dbReference type="GO" id="GO:0030488">
    <property type="term" value="P:tRNA methylation"/>
    <property type="evidence" value="ECO:0007669"/>
    <property type="project" value="UniProtKB-UniRule"/>
</dbReference>
<dbReference type="EC" id="2.1.1.-" evidence="4"/>
<comment type="similarity">
    <text evidence="4">Belongs to the class I-like SAM-binding methyltransferase superfamily. Cation-dependent O-methyltransferase family.</text>
</comment>
<feature type="binding site" evidence="4">
    <location>
        <position position="136"/>
    </location>
    <ligand>
        <name>Mg(2+)</name>
        <dbReference type="ChEBI" id="CHEBI:18420"/>
    </ligand>
</feature>
<dbReference type="PANTHER" id="PTHR10509">
    <property type="entry name" value="O-METHYLTRANSFERASE-RELATED"/>
    <property type="match status" value="1"/>
</dbReference>
<dbReference type="EMBL" id="DXIJ01000114">
    <property type="protein sequence ID" value="HIV86240.1"/>
    <property type="molecule type" value="Genomic_DNA"/>
</dbReference>
<dbReference type="AlphaFoldDB" id="A0A9D1PRC5"/>
<comment type="function">
    <text evidence="4">Catalyzes the methylation of 5-hydroxyuridine (ho5U) to form 5-methoxyuridine (mo5U) at position 34 in tRNAs.</text>
</comment>
<dbReference type="HAMAP" id="MF_02217">
    <property type="entry name" value="TrmR_methyltr"/>
    <property type="match status" value="1"/>
</dbReference>
<feature type="binding site" evidence="4">
    <location>
        <position position="71"/>
    </location>
    <ligand>
        <name>S-adenosyl-L-methionine</name>
        <dbReference type="ChEBI" id="CHEBI:59789"/>
    </ligand>
</feature>
<dbReference type="GO" id="GO:0000287">
    <property type="term" value="F:magnesium ion binding"/>
    <property type="evidence" value="ECO:0007669"/>
    <property type="project" value="UniProtKB-UniRule"/>
</dbReference>
<dbReference type="GO" id="GO:0008171">
    <property type="term" value="F:O-methyltransferase activity"/>
    <property type="evidence" value="ECO:0007669"/>
    <property type="project" value="InterPro"/>
</dbReference>
<feature type="binding site" evidence="4">
    <location>
        <position position="163"/>
    </location>
    <ligand>
        <name>Mg(2+)</name>
        <dbReference type="ChEBI" id="CHEBI:18420"/>
    </ligand>
</feature>
<dbReference type="Pfam" id="PF01596">
    <property type="entry name" value="Methyltransf_3"/>
    <property type="match status" value="1"/>
</dbReference>
<protein>
    <recommendedName>
        <fullName evidence="4">tRNA 5-hydroxyuridine methyltransferase</fullName>
        <ecNumber evidence="4">2.1.1.-</ecNumber>
    </recommendedName>
    <alternativeName>
        <fullName evidence="4">ho5U methyltransferase</fullName>
    </alternativeName>
</protein>
<keyword evidence="2 4" id="KW-0808">Transferase</keyword>
<reference evidence="5" key="2">
    <citation type="submission" date="2021-04" db="EMBL/GenBank/DDBJ databases">
        <authorList>
            <person name="Gilroy R."/>
        </authorList>
    </citation>
    <scope>NUCLEOTIDE SEQUENCE</scope>
    <source>
        <strain evidence="5">5790</strain>
    </source>
</reference>
<dbReference type="GO" id="GO:0008757">
    <property type="term" value="F:S-adenosylmethionine-dependent methyltransferase activity"/>
    <property type="evidence" value="ECO:0007669"/>
    <property type="project" value="TreeGrafter"/>
</dbReference>
<keyword evidence="3 4" id="KW-0949">S-adenosyl-L-methionine</keyword>
<comment type="catalytic activity">
    <reaction evidence="4">
        <text>5-hydroxyuridine(34) in tRNA + S-adenosyl-L-methionine = 5-methoxyuridine(34) in tRNA + S-adenosyl-L-homocysteine + H(+)</text>
        <dbReference type="Rhea" id="RHEA:60524"/>
        <dbReference type="Rhea" id="RHEA-COMP:13381"/>
        <dbReference type="Rhea" id="RHEA-COMP:15591"/>
        <dbReference type="ChEBI" id="CHEBI:15378"/>
        <dbReference type="ChEBI" id="CHEBI:57856"/>
        <dbReference type="ChEBI" id="CHEBI:59789"/>
        <dbReference type="ChEBI" id="CHEBI:136877"/>
        <dbReference type="ChEBI" id="CHEBI:143860"/>
    </reaction>
</comment>
<dbReference type="InterPro" id="IPR043675">
    <property type="entry name" value="TrmR_methyltr"/>
</dbReference>
<organism evidence="5 6">
    <name type="scientific">Candidatus Monoglobus merdigallinarum</name>
    <dbReference type="NCBI Taxonomy" id="2838698"/>
    <lineage>
        <taxon>Bacteria</taxon>
        <taxon>Bacillati</taxon>
        <taxon>Bacillota</taxon>
        <taxon>Clostridia</taxon>
        <taxon>Monoglobales</taxon>
        <taxon>Monoglobaceae</taxon>
        <taxon>Monoglobus</taxon>
    </lineage>
</organism>
<dbReference type="SUPFAM" id="SSF53335">
    <property type="entry name" value="S-adenosyl-L-methionine-dependent methyltransferases"/>
    <property type="match status" value="1"/>
</dbReference>
<gene>
    <name evidence="4" type="primary">trmR</name>
    <name evidence="5" type="ORF">H9900_05460</name>
</gene>
<comment type="subunit">
    <text evidence="4">Homodimer.</text>
</comment>
<dbReference type="GO" id="GO:0016300">
    <property type="term" value="F:tRNA (uridine) methyltransferase activity"/>
    <property type="evidence" value="ECO:0007669"/>
    <property type="project" value="UniProtKB-UniRule"/>
</dbReference>
<keyword evidence="4" id="KW-0460">Magnesium</keyword>
<evidence type="ECO:0000256" key="2">
    <source>
        <dbReference type="ARBA" id="ARBA00022679"/>
    </source>
</evidence>
<evidence type="ECO:0000313" key="5">
    <source>
        <dbReference type="EMBL" id="HIV86240.1"/>
    </source>
</evidence>
<evidence type="ECO:0000313" key="6">
    <source>
        <dbReference type="Proteomes" id="UP000824162"/>
    </source>
</evidence>
<name>A0A9D1PRC5_9FIRM</name>
<keyword evidence="4" id="KW-0479">Metal-binding</keyword>
<accession>A0A9D1PRC5</accession>
<dbReference type="PANTHER" id="PTHR10509:SF14">
    <property type="entry name" value="CAFFEOYL-COA O-METHYLTRANSFERASE 3-RELATED"/>
    <property type="match status" value="1"/>
</dbReference>
<keyword evidence="4" id="KW-0819">tRNA processing</keyword>
<dbReference type="InterPro" id="IPR002935">
    <property type="entry name" value="SAM_O-MeTrfase"/>
</dbReference>
<keyword evidence="1 4" id="KW-0489">Methyltransferase</keyword>
<dbReference type="CDD" id="cd02440">
    <property type="entry name" value="AdoMet_MTases"/>
    <property type="match status" value="1"/>
</dbReference>
<dbReference type="Proteomes" id="UP000824162">
    <property type="component" value="Unassembled WGS sequence"/>
</dbReference>